<dbReference type="RefSeq" id="NP_001410279.1">
    <property type="nucleotide sequence ID" value="NM_001423350.1"/>
</dbReference>
<evidence type="ECO:0007829" key="24">
    <source>
        <dbReference type="PeptideAtlas" id="A0AB13AAV3"/>
    </source>
</evidence>
<feature type="compositionally biased region" description="Acidic residues" evidence="17">
    <location>
        <begin position="543"/>
        <end position="553"/>
    </location>
</feature>
<keyword evidence="24" id="KW-1267">Proteomics identification</keyword>
<feature type="compositionally biased region" description="Basic and acidic residues" evidence="17">
    <location>
        <begin position="456"/>
        <end position="466"/>
    </location>
</feature>
<keyword evidence="11" id="KW-0067">ATP-binding</keyword>
<feature type="compositionally biased region" description="Basic and acidic residues" evidence="17">
    <location>
        <begin position="797"/>
        <end position="821"/>
    </location>
</feature>
<evidence type="ECO:0000259" key="20">
    <source>
        <dbReference type="PROSITE" id="PS51533"/>
    </source>
</evidence>
<feature type="region of interest" description="Disordered" evidence="17">
    <location>
        <begin position="1333"/>
        <end position="1380"/>
    </location>
</feature>
<keyword evidence="7" id="KW-0863">Zinc-finger</keyword>
<evidence type="ECO:0000256" key="6">
    <source>
        <dbReference type="ARBA" id="ARBA00022741"/>
    </source>
</evidence>
<feature type="compositionally biased region" description="Basic and acidic residues" evidence="17">
    <location>
        <begin position="507"/>
        <end position="518"/>
    </location>
</feature>
<dbReference type="Proteomes" id="UP000000437">
    <property type="component" value="Chromosome 5"/>
</dbReference>
<evidence type="ECO:0000256" key="4">
    <source>
        <dbReference type="ARBA" id="ARBA00022454"/>
    </source>
</evidence>
<evidence type="ECO:0000313" key="21">
    <source>
        <dbReference type="Proteomes" id="UP000000437"/>
    </source>
</evidence>
<feature type="domain" description="PHD-type" evidence="20">
    <location>
        <begin position="157"/>
        <end position="294"/>
    </location>
</feature>
<feature type="compositionally biased region" description="Polar residues" evidence="17">
    <location>
        <begin position="88"/>
        <end position="99"/>
    </location>
</feature>
<dbReference type="InterPro" id="IPR025766">
    <property type="entry name" value="ADD"/>
</dbReference>
<keyword evidence="13" id="KW-0238">DNA-binding</keyword>
<dbReference type="GO" id="GO:0005524">
    <property type="term" value="F:ATP binding"/>
    <property type="evidence" value="ECO:0007669"/>
    <property type="project" value="UniProtKB-KW"/>
</dbReference>
<evidence type="ECO:0000256" key="9">
    <source>
        <dbReference type="ARBA" id="ARBA00022806"/>
    </source>
</evidence>
<dbReference type="InterPro" id="IPR038718">
    <property type="entry name" value="SNF2-like_sf"/>
</dbReference>
<dbReference type="GO" id="GO:0005634">
    <property type="term" value="C:nucleus"/>
    <property type="evidence" value="ECO:0007669"/>
    <property type="project" value="UniProtKB-SubCell"/>
</dbReference>
<comment type="subcellular location">
    <subcellularLocation>
        <location evidence="2">Chromosome</location>
        <location evidence="2">Telomere</location>
    </subcellularLocation>
    <subcellularLocation>
        <location evidence="1">Nucleus</location>
    </subcellularLocation>
</comment>
<dbReference type="GO" id="GO:0010468">
    <property type="term" value="P:regulation of gene expression"/>
    <property type="evidence" value="ECO:0007669"/>
    <property type="project" value="UniProtKB-ARBA"/>
</dbReference>
<dbReference type="Pfam" id="PF17981">
    <property type="entry name" value="ADD_ATRX"/>
    <property type="match status" value="1"/>
</dbReference>
<dbReference type="Pfam" id="PF00271">
    <property type="entry name" value="Helicase_C"/>
    <property type="match status" value="1"/>
</dbReference>
<evidence type="ECO:0000256" key="1">
    <source>
        <dbReference type="ARBA" id="ARBA00004123"/>
    </source>
</evidence>
<feature type="compositionally biased region" description="Low complexity" evidence="17">
    <location>
        <begin position="613"/>
        <end position="625"/>
    </location>
</feature>
<reference evidence="22" key="2">
    <citation type="submission" date="2025-08" db="UniProtKB">
        <authorList>
            <consortium name="RefSeq"/>
        </authorList>
    </citation>
    <scope>IDENTIFICATION</scope>
    <source>
        <strain evidence="22">Tuebingen</strain>
    </source>
</reference>
<dbReference type="InterPro" id="IPR001650">
    <property type="entry name" value="Helicase_C-like"/>
</dbReference>
<feature type="compositionally biased region" description="Low complexity" evidence="17">
    <location>
        <begin position="479"/>
        <end position="488"/>
    </location>
</feature>
<dbReference type="PANTHER" id="PTHR45797">
    <property type="entry name" value="RAD54-LIKE"/>
    <property type="match status" value="1"/>
</dbReference>
<dbReference type="SUPFAM" id="SSF52540">
    <property type="entry name" value="P-loop containing nucleoside triphosphate hydrolases"/>
    <property type="match status" value="2"/>
</dbReference>
<dbReference type="InterPro" id="IPR000330">
    <property type="entry name" value="SNF2_N"/>
</dbReference>
<dbReference type="GO" id="GO:0008270">
    <property type="term" value="F:zinc ion binding"/>
    <property type="evidence" value="ECO:0007669"/>
    <property type="project" value="UniProtKB-KW"/>
</dbReference>
<evidence type="ECO:0000256" key="15">
    <source>
        <dbReference type="ARBA" id="ARBA00031106"/>
    </source>
</evidence>
<dbReference type="SUPFAM" id="SSF57903">
    <property type="entry name" value="FYVE/PHD zinc finger"/>
    <property type="match status" value="1"/>
</dbReference>
<dbReference type="InterPro" id="IPR027417">
    <property type="entry name" value="P-loop_NTPase"/>
</dbReference>
<keyword evidence="14" id="KW-0539">Nucleus</keyword>
<dbReference type="Gene3D" id="3.40.50.10810">
    <property type="entry name" value="Tandem AAA-ATPase domain"/>
    <property type="match status" value="1"/>
</dbReference>
<dbReference type="GO" id="GO:0016887">
    <property type="term" value="F:ATP hydrolysis activity"/>
    <property type="evidence" value="ECO:0007669"/>
    <property type="project" value="InterPro"/>
</dbReference>
<dbReference type="KEGG" id="dre:568580"/>
<keyword evidence="9" id="KW-0347">Helicase</keyword>
<dbReference type="SMART" id="SM00487">
    <property type="entry name" value="DEXDc"/>
    <property type="match status" value="1"/>
</dbReference>
<dbReference type="ZFIN" id="ZDB-GENE-030131-2019">
    <property type="gene designation" value="atrxl"/>
</dbReference>
<keyword evidence="21" id="KW-1185">Reference proteome</keyword>
<dbReference type="InterPro" id="IPR013083">
    <property type="entry name" value="Znf_RING/FYVE/PHD"/>
</dbReference>
<feature type="compositionally biased region" description="Basic and acidic residues" evidence="17">
    <location>
        <begin position="741"/>
        <end position="755"/>
    </location>
</feature>
<evidence type="ECO:0000256" key="11">
    <source>
        <dbReference type="ARBA" id="ARBA00022840"/>
    </source>
</evidence>
<feature type="domain" description="Helicase ATP-binding" evidence="18">
    <location>
        <begin position="1006"/>
        <end position="1192"/>
    </location>
</feature>
<evidence type="ECO:0000256" key="3">
    <source>
        <dbReference type="ARBA" id="ARBA00007025"/>
    </source>
</evidence>
<keyword evidence="16" id="KW-0175">Coiled coil</keyword>
<dbReference type="AlphaFoldDB" id="A0AB13AAV3"/>
<dbReference type="InterPro" id="IPR011011">
    <property type="entry name" value="Znf_FYVE_PHD"/>
</dbReference>
<feature type="compositionally biased region" description="Basic residues" evidence="17">
    <location>
        <begin position="395"/>
        <end position="407"/>
    </location>
</feature>
<evidence type="ECO:0000256" key="16">
    <source>
        <dbReference type="SAM" id="Coils"/>
    </source>
</evidence>
<evidence type="ECO:0000256" key="14">
    <source>
        <dbReference type="ARBA" id="ARBA00023242"/>
    </source>
</evidence>
<organism evidence="21 22">
    <name type="scientific">Danio rerio</name>
    <name type="common">Zebrafish</name>
    <name type="synonym">Brachydanio rerio</name>
    <dbReference type="NCBI Taxonomy" id="7955"/>
    <lineage>
        <taxon>Eukaryota</taxon>
        <taxon>Metazoa</taxon>
        <taxon>Chordata</taxon>
        <taxon>Craniata</taxon>
        <taxon>Vertebrata</taxon>
        <taxon>Euteleostomi</taxon>
        <taxon>Actinopterygii</taxon>
        <taxon>Neopterygii</taxon>
        <taxon>Teleostei</taxon>
        <taxon>Ostariophysi</taxon>
        <taxon>Cypriniformes</taxon>
        <taxon>Danionidae</taxon>
        <taxon>Danioninae</taxon>
        <taxon>Danio</taxon>
    </lineage>
</organism>
<feature type="domain" description="Helicase C-terminal" evidence="19">
    <location>
        <begin position="1416"/>
        <end position="1587"/>
    </location>
</feature>
<feature type="region of interest" description="Disordered" evidence="17">
    <location>
        <begin position="388"/>
        <end position="411"/>
    </location>
</feature>
<dbReference type="GO" id="GO:0003677">
    <property type="term" value="F:DNA binding"/>
    <property type="evidence" value="ECO:0007669"/>
    <property type="project" value="UniProtKB-KW"/>
</dbReference>
<feature type="compositionally biased region" description="Basic and acidic residues" evidence="17">
    <location>
        <begin position="842"/>
        <end position="875"/>
    </location>
</feature>
<evidence type="ECO:0000256" key="8">
    <source>
        <dbReference type="ARBA" id="ARBA00022801"/>
    </source>
</evidence>
<evidence type="ECO:0000256" key="5">
    <source>
        <dbReference type="ARBA" id="ARBA00022723"/>
    </source>
</evidence>
<feature type="region of interest" description="Disordered" evidence="17">
    <location>
        <begin position="432"/>
        <end position="714"/>
    </location>
</feature>
<keyword evidence="10" id="KW-0862">Zinc</keyword>
<evidence type="ECO:0000256" key="13">
    <source>
        <dbReference type="ARBA" id="ARBA00023125"/>
    </source>
</evidence>
<proteinExistence type="evidence at protein level"/>
<feature type="compositionally biased region" description="Acidic residues" evidence="17">
    <location>
        <begin position="467"/>
        <end position="478"/>
    </location>
</feature>
<dbReference type="InterPro" id="IPR049730">
    <property type="entry name" value="SNF2/RAD54-like_C"/>
</dbReference>
<protein>
    <recommendedName>
        <fullName evidence="15">ATP-dependent helicase ATRX</fullName>
    </recommendedName>
</protein>
<evidence type="ECO:0000256" key="12">
    <source>
        <dbReference type="ARBA" id="ARBA00022895"/>
    </source>
</evidence>
<feature type="compositionally biased region" description="Acidic residues" evidence="17">
    <location>
        <begin position="489"/>
        <end position="506"/>
    </location>
</feature>
<feature type="compositionally biased region" description="Polar residues" evidence="17">
    <location>
        <begin position="1356"/>
        <end position="1375"/>
    </location>
</feature>
<keyword evidence="5" id="KW-0479">Metal-binding</keyword>
<dbReference type="InterPro" id="IPR014001">
    <property type="entry name" value="Helicase_ATP-bd"/>
</dbReference>
<dbReference type="Gene3D" id="3.40.50.300">
    <property type="entry name" value="P-loop containing nucleotide triphosphate hydrolases"/>
    <property type="match status" value="1"/>
</dbReference>
<feature type="compositionally biased region" description="Polar residues" evidence="17">
    <location>
        <begin position="687"/>
        <end position="696"/>
    </location>
</feature>
<evidence type="ECO:0000256" key="7">
    <source>
        <dbReference type="ARBA" id="ARBA00022771"/>
    </source>
</evidence>
<evidence type="ECO:0000313" key="22">
    <source>
        <dbReference type="RefSeq" id="NP_001410279.1"/>
    </source>
</evidence>
<dbReference type="GeneID" id="568580"/>
<dbReference type="CDD" id="cd11726">
    <property type="entry name" value="ADDz_ATRX"/>
    <property type="match status" value="1"/>
</dbReference>
<gene>
    <name evidence="22 23" type="primary">atrxl</name>
    <name evidence="22" type="synonym">wu:fb94e07</name>
</gene>
<feature type="coiled-coil region" evidence="16">
    <location>
        <begin position="909"/>
        <end position="944"/>
    </location>
</feature>
<dbReference type="CTD" id="568580"/>
<keyword evidence="6" id="KW-0547">Nucleotide-binding</keyword>
<evidence type="ECO:0000259" key="19">
    <source>
        <dbReference type="PROSITE" id="PS51194"/>
    </source>
</evidence>
<dbReference type="CDD" id="cd18793">
    <property type="entry name" value="SF2_C_SNF"/>
    <property type="match status" value="1"/>
</dbReference>
<sequence>MSAEVLRPGPVAGGGSKLGELIGRLHEYLATSTEDKNGPALPGHWNGTTSREYLDEQARFAEEAGGPSEVGMLSSRSRRKPTVVTKHSGMNESDVSSESGAEDVISVHSSDHDTNILPKGTVFVLPEPVCNETRDDFRGPEFRSRRIHKQHRDNADRRRGGYELERVNCSACGQQVNHFQRDSVYRHPMLKVLICKSCFKYYMSDDISKDSEGMDEQCRWCAEGGSLIGCDYCSNAFCKKCVLRNLGRKELSTILEEERKWYCYVCSPEPLVELVLACDSVLENLEQAQKRASRNEPNSVRGKAKGGRGAAYLLGPGGGPVPSAGLYQRMQRFVDVTTSLSHSFKAVVQSEKEDEGKLERIGQLRMFRAVLDDLQAANRALQEALDHELTGSKRRDNKSRAKSRRRKAVLEQSSELTKELVVKLTPVPVSPKPISNTTTPIILPPPDEQTIGVTDRALEESGTKDEMEIEKEMEEMTESGEQVENYCDNNDEEDEEELEEEEEDQDDPKCHLSEENKRSPRVKTTPRRRRTNSKPTAEHAGVAEDDSDSDEVPEVLLQTAAAMANSEEEGLVGGSWDAEEGNQHVRKQRLFGLVKTTPPDRGSRKRNLKERSSSSSSSSSASSRRGSQDQGATVRMTRGRARKVARMTAQSGSSSSEVGGQELESGPSSDSDDQRIKPLTEDVTLLGSGNFQQSSGDEMDIPTGPPLSVEDDDLENRIARQILLAQIRANLSSDSELDSSSDEHSESTKEEEQKKSKTASPETTDEEDNGGSTTSGSQSGSLHRHQLLRHGLALSEAEPKKQKHGEDEENGNKKTREKRQQDVGCVVVSSSEETSDSDLWDELSHSEHEEIGSQSLTHDEEDKESPSRTPDRLIPDPEEEFSPATEDGLKGTPRGRRQIRRVLEVGQLAQETQSAIREEEERRKRLAERERLRLENERKEREDADPEVILVSERPANSIAPLVLEQDDATNKPVVQVHMHFLSKLKQHQRDGVRFMWDCCCESVQSVKSTPGSGCILAHCMGLGKTFQVIVFLHTVLLSKELPLKRALVVCPLNTVLNWRSEFDQWQRGLRPNVLWVAELATAKSVAVRVEMLNDWFRNGGVMIMGYEVFRILTHTNSAKYSRHKEEFRSILLDPGPDLVVCDEGHVLRNADSSISKAMRALSTRRRIILTGTPLQNNLTEYHCMVNFIKENLLGSLKEFRNRFINPIQNGQCADSTPADVRLMKNRSHVLYQLMSGFIQRRDYSVLTSCLPPKREYVLSVRMTPLQCQLYSRYLQTRTGKGAGPNSLFQDLHVLSLIWTHPWCLKLAQLARNKGKEEAPVFKALDPDVESVKPIASESTEAKSTGLVGDGGRNANPASLVTGSHQNPNSTNTASADFPGGEAGVIVDNGPSADWYLPFVTAADAKVLEHSGKLQLLLEILHWAEELQDKVLVFSQSLISLDIIESFLLYADESRGKDVCPYKGKKSWVKNKDYYRLDGTTSACARKRWAQEFNNTKNIRGRLFLISTRAGSLGINLVAANRVVVFDACWNPSYDIQSIFRVYRFGQKKHVSVYRFLAQGTMEQRIYERQVAKQSLSSRVLDQQQIQRHFTLSQLNELYRFQPELRPSKYTEMPADEVLSRLLQSCEQLIVGYHEHNSLLDHREEEELSEEERREAWDEYRAEKKASVENTDEATPRNSVQGLQVSVQNPTLRNPIQGLQFVHTRPPMTRGAVVYRPRNATPAALPVRPGTAQHSAAWANNSYIRFLLNQSNAAFSILPSKPSS</sequence>
<dbReference type="PROSITE" id="PS51533">
    <property type="entry name" value="ADD"/>
    <property type="match status" value="1"/>
</dbReference>
<evidence type="ECO:0000313" key="23">
    <source>
        <dbReference type="ZFIN" id="ZDB-GENE-030131-2019"/>
    </source>
</evidence>
<accession>A0AB13AAV3</accession>
<reference evidence="22" key="1">
    <citation type="journal article" date="2016" name="BMC Genomics">
        <title>Gene evolution and gene expression after whole genome duplication in fish: the PhyloFish database.</title>
        <authorList>
            <person name="Pasquier J."/>
            <person name="Cabau C."/>
            <person name="Nguyen T."/>
            <person name="Jouanno E."/>
            <person name="Severac D."/>
            <person name="Braasch I."/>
            <person name="Journot L."/>
            <person name="Pontarotti P."/>
            <person name="Klopp C."/>
            <person name="Postlethwait J.H."/>
            <person name="Guiguen Y."/>
            <person name="Bobe J."/>
        </authorList>
    </citation>
    <scope>NUCLEOTIDE SEQUENCE</scope>
    <source>
        <strain evidence="22">Tuebingen</strain>
    </source>
</reference>
<evidence type="ECO:0000256" key="17">
    <source>
        <dbReference type="SAM" id="MobiDB-lite"/>
    </source>
</evidence>
<feature type="compositionally biased region" description="Basic residues" evidence="17">
    <location>
        <begin position="519"/>
        <end position="532"/>
    </location>
</feature>
<feature type="region of interest" description="Disordered" evidence="17">
    <location>
        <begin position="63"/>
        <end position="100"/>
    </location>
</feature>
<dbReference type="AGR" id="ZFIN:ZDB-GENE-030131-2019"/>
<dbReference type="PANTHER" id="PTHR45797:SF3">
    <property type="entry name" value="TRANSCRIPTIONAL REGULATOR ATRX HOMOLOG"/>
    <property type="match status" value="1"/>
</dbReference>
<dbReference type="InterPro" id="IPR041430">
    <property type="entry name" value="ADD_ATRX"/>
</dbReference>
<feature type="compositionally biased region" description="Low complexity" evidence="17">
    <location>
        <begin position="651"/>
        <end position="666"/>
    </location>
</feature>
<feature type="compositionally biased region" description="Low complexity" evidence="17">
    <location>
        <begin position="770"/>
        <end position="781"/>
    </location>
</feature>
<dbReference type="Gene3D" id="3.30.40.10">
    <property type="entry name" value="Zinc/RING finger domain, C3HC4 (zinc finger)"/>
    <property type="match status" value="1"/>
</dbReference>
<evidence type="ECO:0000256" key="10">
    <source>
        <dbReference type="ARBA" id="ARBA00022833"/>
    </source>
</evidence>
<evidence type="ECO:0000256" key="2">
    <source>
        <dbReference type="ARBA" id="ARBA00004574"/>
    </source>
</evidence>
<dbReference type="InterPro" id="IPR044574">
    <property type="entry name" value="ARIP4-like"/>
</dbReference>
<comment type="similarity">
    <text evidence="3">Belongs to the SNF2/RAD54 helicase family.</text>
</comment>
<name>A0AB13AAV3_DANRE</name>
<feature type="region of interest" description="Disordered" evidence="17">
    <location>
        <begin position="730"/>
        <end position="897"/>
    </location>
</feature>
<keyword evidence="12" id="KW-0779">Telomere</keyword>
<dbReference type="GO" id="GO:0000781">
    <property type="term" value="C:chromosome, telomeric region"/>
    <property type="evidence" value="ECO:0007669"/>
    <property type="project" value="UniProtKB-SubCell"/>
</dbReference>
<dbReference type="GO" id="GO:0004386">
    <property type="term" value="F:helicase activity"/>
    <property type="evidence" value="ECO:0007669"/>
    <property type="project" value="UniProtKB-KW"/>
</dbReference>
<keyword evidence="8" id="KW-0378">Hydrolase</keyword>
<dbReference type="PROSITE" id="PS51192">
    <property type="entry name" value="HELICASE_ATP_BIND_1"/>
    <property type="match status" value="1"/>
</dbReference>
<evidence type="ECO:0000259" key="18">
    <source>
        <dbReference type="PROSITE" id="PS51192"/>
    </source>
</evidence>
<dbReference type="SMART" id="SM00490">
    <property type="entry name" value="HELICc"/>
    <property type="match status" value="1"/>
</dbReference>
<dbReference type="Pfam" id="PF00176">
    <property type="entry name" value="SNF2-rel_dom"/>
    <property type="match status" value="1"/>
</dbReference>
<keyword evidence="4" id="KW-0158">Chromosome</keyword>
<dbReference type="PROSITE" id="PS51194">
    <property type="entry name" value="HELICASE_CTER"/>
    <property type="match status" value="1"/>
</dbReference>